<feature type="domain" description="AB hydrolase-1" evidence="1">
    <location>
        <begin position="6"/>
        <end position="235"/>
    </location>
</feature>
<dbReference type="InterPro" id="IPR050228">
    <property type="entry name" value="Carboxylesterase_BioH"/>
</dbReference>
<dbReference type="PANTHER" id="PTHR43194">
    <property type="entry name" value="HYDROLASE ALPHA/BETA FOLD FAMILY"/>
    <property type="match status" value="1"/>
</dbReference>
<dbReference type="RefSeq" id="WP_221045876.1">
    <property type="nucleotide sequence ID" value="NZ_AP024828.1"/>
</dbReference>
<dbReference type="PANTHER" id="PTHR43194:SF2">
    <property type="entry name" value="PEROXISOMAL MEMBRANE PROTEIN LPX1"/>
    <property type="match status" value="1"/>
</dbReference>
<name>A0ABN6IFL6_9MYCO</name>
<evidence type="ECO:0000313" key="3">
    <source>
        <dbReference type="Proteomes" id="UP000826012"/>
    </source>
</evidence>
<dbReference type="SUPFAM" id="SSF53474">
    <property type="entry name" value="alpha/beta-Hydrolases"/>
    <property type="match status" value="1"/>
</dbReference>
<dbReference type="Pfam" id="PF12697">
    <property type="entry name" value="Abhydrolase_6"/>
    <property type="match status" value="1"/>
</dbReference>
<dbReference type="EMBL" id="AP024828">
    <property type="protein sequence ID" value="BCZ22621.1"/>
    <property type="molecule type" value="Genomic_DNA"/>
</dbReference>
<evidence type="ECO:0000313" key="2">
    <source>
        <dbReference type="EMBL" id="BCZ22621.1"/>
    </source>
</evidence>
<protein>
    <recommendedName>
        <fullName evidence="1">AB hydrolase-1 domain-containing protein</fullName>
    </recommendedName>
</protein>
<reference evidence="2 3" key="1">
    <citation type="submission" date="2021-07" db="EMBL/GenBank/DDBJ databases">
        <title>Complete genome sequence of nontuberculous Mycobacterium sp. TY59.</title>
        <authorList>
            <person name="Fukushima K."/>
        </authorList>
    </citation>
    <scope>NUCLEOTIDE SEQUENCE [LARGE SCALE GENOMIC DNA]</scope>
    <source>
        <strain evidence="2 3">TY59</strain>
    </source>
</reference>
<accession>A0ABN6IFL6</accession>
<dbReference type="InterPro" id="IPR029058">
    <property type="entry name" value="AB_hydrolase_fold"/>
</dbReference>
<keyword evidence="3" id="KW-1185">Reference proteome</keyword>
<evidence type="ECO:0000259" key="1">
    <source>
        <dbReference type="Pfam" id="PF12697"/>
    </source>
</evidence>
<sequence length="261" mass="28335">MSDKHLVLIHGSWSRGDQWAPARRAFMERGFTVHTPTLRHHELPLLEGAPKIARLSIRDYVDDLVALVSSLDPPPLLVGHSMGGLLVQLVAARTAHAGMIAACPSVVGPSGINPTTLGIALRHALIPRPWAKPVYPPTWRQFSRGVAGAQTEEIARETFNDLVCESGRVLFFELAMPWLDRTKAARVNYDAISGPVLIIGGGQDRIVPPRLALRTAARYANASYAEIPGSDHMVFGGKALPITMSHFDDWVASQDTFSAGP</sequence>
<dbReference type="Gene3D" id="3.40.50.1820">
    <property type="entry name" value="alpha/beta hydrolase"/>
    <property type="match status" value="1"/>
</dbReference>
<dbReference type="Proteomes" id="UP000826012">
    <property type="component" value="Chromosome"/>
</dbReference>
<organism evidence="2 3">
    <name type="scientific">Mycobacterium senriense</name>
    <dbReference type="NCBI Taxonomy" id="2775496"/>
    <lineage>
        <taxon>Bacteria</taxon>
        <taxon>Bacillati</taxon>
        <taxon>Actinomycetota</taxon>
        <taxon>Actinomycetes</taxon>
        <taxon>Mycobacteriales</taxon>
        <taxon>Mycobacteriaceae</taxon>
        <taxon>Mycobacterium</taxon>
        <taxon>Mycobacterium avium complex (MAC)</taxon>
    </lineage>
</organism>
<dbReference type="InterPro" id="IPR000073">
    <property type="entry name" value="AB_hydrolase_1"/>
</dbReference>
<proteinExistence type="predicted"/>
<gene>
    <name evidence="2" type="ORF">MTY59_24760</name>
</gene>